<name>D7U873_VITVI</name>
<gene>
    <name evidence="2" type="ordered locus">VIT_09s0070g00150</name>
</gene>
<accession>D7U873</accession>
<keyword evidence="1" id="KW-0472">Membrane</keyword>
<dbReference type="HOGENOM" id="CLU_3110340_0_0_1"/>
<evidence type="ECO:0000256" key="1">
    <source>
        <dbReference type="SAM" id="Phobius"/>
    </source>
</evidence>
<keyword evidence="1" id="KW-1133">Transmembrane helix</keyword>
<dbReference type="Proteomes" id="UP000009183">
    <property type="component" value="Chromosome 9"/>
</dbReference>
<organism evidence="2 3">
    <name type="scientific">Vitis vinifera</name>
    <name type="common">Grape</name>
    <dbReference type="NCBI Taxonomy" id="29760"/>
    <lineage>
        <taxon>Eukaryota</taxon>
        <taxon>Viridiplantae</taxon>
        <taxon>Streptophyta</taxon>
        <taxon>Embryophyta</taxon>
        <taxon>Tracheophyta</taxon>
        <taxon>Spermatophyta</taxon>
        <taxon>Magnoliopsida</taxon>
        <taxon>eudicotyledons</taxon>
        <taxon>Gunneridae</taxon>
        <taxon>Pentapetalae</taxon>
        <taxon>rosids</taxon>
        <taxon>Vitales</taxon>
        <taxon>Vitaceae</taxon>
        <taxon>Viteae</taxon>
        <taxon>Vitis</taxon>
    </lineage>
</organism>
<dbReference type="PaxDb" id="29760-VIT_09s0070g00150.t01"/>
<feature type="transmembrane region" description="Helical" evidence="1">
    <location>
        <begin position="7"/>
        <end position="29"/>
    </location>
</feature>
<protein>
    <submittedName>
        <fullName evidence="2">Uncharacterized protein</fullName>
    </submittedName>
</protein>
<sequence length="51" mass="6309">MKKQQGLFFKICIWQLPLQILPFYTLFWLGQDVFRCSWLLSFQNTDCNHRR</sequence>
<keyword evidence="1" id="KW-0812">Transmembrane</keyword>
<proteinExistence type="predicted"/>
<evidence type="ECO:0000313" key="2">
    <source>
        <dbReference type="EMBL" id="CBI38937.3"/>
    </source>
</evidence>
<dbReference type="InParanoid" id="D7U873"/>
<reference evidence="3" key="1">
    <citation type="journal article" date="2007" name="Nature">
        <title>The grapevine genome sequence suggests ancestral hexaploidization in major angiosperm phyla.</title>
        <authorList>
            <consortium name="The French-Italian Public Consortium for Grapevine Genome Characterization."/>
            <person name="Jaillon O."/>
            <person name="Aury J.-M."/>
            <person name="Noel B."/>
            <person name="Policriti A."/>
            <person name="Clepet C."/>
            <person name="Casagrande A."/>
            <person name="Choisne N."/>
            <person name="Aubourg S."/>
            <person name="Vitulo N."/>
            <person name="Jubin C."/>
            <person name="Vezzi A."/>
            <person name="Legeai F."/>
            <person name="Hugueney P."/>
            <person name="Dasilva C."/>
            <person name="Horner D."/>
            <person name="Mica E."/>
            <person name="Jublot D."/>
            <person name="Poulain J."/>
            <person name="Bruyere C."/>
            <person name="Billault A."/>
            <person name="Segurens B."/>
            <person name="Gouyvenoux M."/>
            <person name="Ugarte E."/>
            <person name="Cattonaro F."/>
            <person name="Anthouard V."/>
            <person name="Vico V."/>
            <person name="Del Fabbro C."/>
            <person name="Alaux M."/>
            <person name="Di Gaspero G."/>
            <person name="Dumas V."/>
            <person name="Felice N."/>
            <person name="Paillard S."/>
            <person name="Juman I."/>
            <person name="Moroldo M."/>
            <person name="Scalabrin S."/>
            <person name="Canaguier A."/>
            <person name="Le Clainche I."/>
            <person name="Malacrida G."/>
            <person name="Durand E."/>
            <person name="Pesole G."/>
            <person name="Laucou V."/>
            <person name="Chatelet P."/>
            <person name="Merdinoglu D."/>
            <person name="Delledonne M."/>
            <person name="Pezzotti M."/>
            <person name="Lecharny A."/>
            <person name="Scarpelli C."/>
            <person name="Artiguenave F."/>
            <person name="Pe M.E."/>
            <person name="Valle G."/>
            <person name="Morgante M."/>
            <person name="Caboche M."/>
            <person name="Adam-Blondon A.-F."/>
            <person name="Weissenbach J."/>
            <person name="Quetier F."/>
            <person name="Wincker P."/>
        </authorList>
    </citation>
    <scope>NUCLEOTIDE SEQUENCE [LARGE SCALE GENOMIC DNA]</scope>
    <source>
        <strain evidence="3">cv. Pinot noir / PN40024</strain>
    </source>
</reference>
<dbReference type="AlphaFoldDB" id="D7U873"/>
<dbReference type="STRING" id="29760.D7U873"/>
<dbReference type="EMBL" id="FN596740">
    <property type="protein sequence ID" value="CBI38937.3"/>
    <property type="molecule type" value="Genomic_DNA"/>
</dbReference>
<evidence type="ECO:0000313" key="3">
    <source>
        <dbReference type="Proteomes" id="UP000009183"/>
    </source>
</evidence>
<keyword evidence="3" id="KW-1185">Reference proteome</keyword>